<dbReference type="InterPro" id="IPR011009">
    <property type="entry name" value="Kinase-like_dom_sf"/>
</dbReference>
<dbReference type="SMART" id="SM00220">
    <property type="entry name" value="S_TKc"/>
    <property type="match status" value="1"/>
</dbReference>
<feature type="compositionally biased region" description="Polar residues" evidence="17">
    <location>
        <begin position="389"/>
        <end position="402"/>
    </location>
</feature>
<organism evidence="19 20">
    <name type="scientific">Spinacia oleracea</name>
    <name type="common">Spinach</name>
    <dbReference type="NCBI Taxonomy" id="3562"/>
    <lineage>
        <taxon>Eukaryota</taxon>
        <taxon>Viridiplantae</taxon>
        <taxon>Streptophyta</taxon>
        <taxon>Embryophyta</taxon>
        <taxon>Tracheophyta</taxon>
        <taxon>Spermatophyta</taxon>
        <taxon>Magnoliopsida</taxon>
        <taxon>eudicotyledons</taxon>
        <taxon>Gunneridae</taxon>
        <taxon>Pentapetalae</taxon>
        <taxon>Caryophyllales</taxon>
        <taxon>Chenopodiaceae</taxon>
        <taxon>Chenopodioideae</taxon>
        <taxon>Anserineae</taxon>
        <taxon>Spinacia</taxon>
    </lineage>
</organism>
<sequence>MTCFLSLCGKGAVSAAEPTIDIDGVAGVENIKFYTYRELQLATENFSQVNKIGEGGFGLVYKGRLKDGTMIAVKVLSPESRQGLREFVTELTVLANIEHENLVEILGCCAEGNNRILVSIYCENSSLAQTLLGQSNSSIFFNWRTRRNICIGIAKGLAFLHEEVHPRIIHRDIKASNILLDKDLTAKISDFGLAKLIPANMTHVSTRVAGTLGYLAPEYALRGQLTRKADIYSFGVLLLEIVCGRCNRNRRLPPADQHLLQRAWRMLEKETLVELVDEAFRVELDIEEASRFCKIALLCTQGVPKRRPTMSTVVRMFQGEVDITEMTITRPGLLSEFDLKEKEKENPTATATATGTGTATGASDMKNSSSLFSSDSSSLPSDPTNPTSYPTMTFTSISSRSD</sequence>
<dbReference type="PROSITE" id="PS00107">
    <property type="entry name" value="PROTEIN_KINASE_ATP"/>
    <property type="match status" value="1"/>
</dbReference>
<proteinExistence type="inferred from homology"/>
<dbReference type="CDD" id="cd14066">
    <property type="entry name" value="STKc_IRAK"/>
    <property type="match status" value="1"/>
</dbReference>
<keyword evidence="19" id="KW-1185">Reference proteome</keyword>
<feature type="region of interest" description="Disordered" evidence="17">
    <location>
        <begin position="340"/>
        <end position="402"/>
    </location>
</feature>
<protein>
    <submittedName>
        <fullName evidence="20">Cold-responsive protein kinase 1 isoform X1</fullName>
    </submittedName>
</protein>
<accession>A0A9R0IHQ2</accession>
<dbReference type="InterPro" id="IPR001245">
    <property type="entry name" value="Ser-Thr/Tyr_kinase_cat_dom"/>
</dbReference>
<keyword evidence="5" id="KW-0812">Transmembrane</keyword>
<dbReference type="Gene3D" id="1.10.510.10">
    <property type="entry name" value="Transferase(Phosphotransferase) domain 1"/>
    <property type="match status" value="1"/>
</dbReference>
<evidence type="ECO:0000256" key="12">
    <source>
        <dbReference type="ARBA" id="ARBA00023136"/>
    </source>
</evidence>
<keyword evidence="6" id="KW-0732">Signal</keyword>
<evidence type="ECO:0000256" key="7">
    <source>
        <dbReference type="ARBA" id="ARBA00022737"/>
    </source>
</evidence>
<evidence type="ECO:0000256" key="6">
    <source>
        <dbReference type="ARBA" id="ARBA00022729"/>
    </source>
</evidence>
<keyword evidence="3" id="KW-0597">Phosphoprotein</keyword>
<name>A0A9R0IHQ2_SPIOL</name>
<comment type="similarity">
    <text evidence="16">Belongs to the protein kinase superfamily.</text>
</comment>
<evidence type="ECO:0000256" key="15">
    <source>
        <dbReference type="PROSITE-ProRule" id="PRU10141"/>
    </source>
</evidence>
<evidence type="ECO:0000256" key="11">
    <source>
        <dbReference type="ARBA" id="ARBA00022989"/>
    </source>
</evidence>
<keyword evidence="12" id="KW-0472">Membrane</keyword>
<keyword evidence="2 16" id="KW-0723">Serine/threonine-protein kinase</keyword>
<dbReference type="PROSITE" id="PS00108">
    <property type="entry name" value="PROTEIN_KINASE_ST"/>
    <property type="match status" value="1"/>
</dbReference>
<dbReference type="InterPro" id="IPR000719">
    <property type="entry name" value="Prot_kinase_dom"/>
</dbReference>
<dbReference type="SUPFAM" id="SSF56112">
    <property type="entry name" value="Protein kinase-like (PK-like)"/>
    <property type="match status" value="1"/>
</dbReference>
<keyword evidence="10 15" id="KW-0067">ATP-binding</keyword>
<feature type="domain" description="Protein kinase" evidence="18">
    <location>
        <begin position="46"/>
        <end position="321"/>
    </location>
</feature>
<dbReference type="PROSITE" id="PS50011">
    <property type="entry name" value="PROTEIN_KINASE_DOM"/>
    <property type="match status" value="1"/>
</dbReference>
<keyword evidence="4" id="KW-0808">Transferase</keyword>
<evidence type="ECO:0000313" key="19">
    <source>
        <dbReference type="Proteomes" id="UP000813463"/>
    </source>
</evidence>
<dbReference type="InterPro" id="IPR008271">
    <property type="entry name" value="Ser/Thr_kinase_AS"/>
</dbReference>
<dbReference type="GO" id="GO:0016020">
    <property type="term" value="C:membrane"/>
    <property type="evidence" value="ECO:0007669"/>
    <property type="project" value="UniProtKB-SubCell"/>
</dbReference>
<evidence type="ECO:0000256" key="14">
    <source>
        <dbReference type="ARBA" id="ARBA00023180"/>
    </source>
</evidence>
<dbReference type="Gene3D" id="3.30.200.20">
    <property type="entry name" value="Phosphorylase Kinase, domain 1"/>
    <property type="match status" value="1"/>
</dbReference>
<dbReference type="KEGG" id="soe:110788526"/>
<evidence type="ECO:0000256" key="4">
    <source>
        <dbReference type="ARBA" id="ARBA00022679"/>
    </source>
</evidence>
<evidence type="ECO:0000259" key="18">
    <source>
        <dbReference type="PROSITE" id="PS50011"/>
    </source>
</evidence>
<dbReference type="GO" id="GO:0004674">
    <property type="term" value="F:protein serine/threonine kinase activity"/>
    <property type="evidence" value="ECO:0000318"/>
    <property type="project" value="GO_Central"/>
</dbReference>
<keyword evidence="14" id="KW-0325">Glycoprotein</keyword>
<dbReference type="AlphaFoldDB" id="A0A9R0IHQ2"/>
<evidence type="ECO:0000313" key="20">
    <source>
        <dbReference type="RefSeq" id="XP_021848855.1"/>
    </source>
</evidence>
<evidence type="ECO:0000256" key="3">
    <source>
        <dbReference type="ARBA" id="ARBA00022553"/>
    </source>
</evidence>
<evidence type="ECO:0000256" key="2">
    <source>
        <dbReference type="ARBA" id="ARBA00022527"/>
    </source>
</evidence>
<feature type="binding site" evidence="15">
    <location>
        <position position="74"/>
    </location>
    <ligand>
        <name>ATP</name>
        <dbReference type="ChEBI" id="CHEBI:30616"/>
    </ligand>
</feature>
<evidence type="ECO:0000256" key="8">
    <source>
        <dbReference type="ARBA" id="ARBA00022741"/>
    </source>
</evidence>
<evidence type="ECO:0000256" key="17">
    <source>
        <dbReference type="SAM" id="MobiDB-lite"/>
    </source>
</evidence>
<reference evidence="19" key="1">
    <citation type="journal article" date="2021" name="Nat. Commun.">
        <title>Genomic analyses provide insights into spinach domestication and the genetic basis of agronomic traits.</title>
        <authorList>
            <person name="Cai X."/>
            <person name="Sun X."/>
            <person name="Xu C."/>
            <person name="Sun H."/>
            <person name="Wang X."/>
            <person name="Ge C."/>
            <person name="Zhang Z."/>
            <person name="Wang Q."/>
            <person name="Fei Z."/>
            <person name="Jiao C."/>
            <person name="Wang Q."/>
        </authorList>
    </citation>
    <scope>NUCLEOTIDE SEQUENCE [LARGE SCALE GENOMIC DNA]</scope>
    <source>
        <strain evidence="19">cv. Varoflay</strain>
    </source>
</reference>
<dbReference type="InterPro" id="IPR017441">
    <property type="entry name" value="Protein_kinase_ATP_BS"/>
</dbReference>
<keyword evidence="9 20" id="KW-0418">Kinase</keyword>
<gene>
    <name evidence="20" type="primary">LOC110788526</name>
</gene>
<evidence type="ECO:0000256" key="9">
    <source>
        <dbReference type="ARBA" id="ARBA00022777"/>
    </source>
</evidence>
<comment type="subcellular location">
    <subcellularLocation>
        <location evidence="1">Membrane</location>
        <topology evidence="1">Single-pass membrane protein</topology>
    </subcellularLocation>
</comment>
<keyword evidence="11" id="KW-1133">Transmembrane helix</keyword>
<dbReference type="RefSeq" id="XP_021848855.1">
    <property type="nucleotide sequence ID" value="XM_021993163.2"/>
</dbReference>
<feature type="compositionally biased region" description="Low complexity" evidence="17">
    <location>
        <begin position="348"/>
        <end position="388"/>
    </location>
</feature>
<evidence type="ECO:0000256" key="13">
    <source>
        <dbReference type="ARBA" id="ARBA00023170"/>
    </source>
</evidence>
<dbReference type="Pfam" id="PF07714">
    <property type="entry name" value="PK_Tyr_Ser-Thr"/>
    <property type="match status" value="1"/>
</dbReference>
<dbReference type="GeneID" id="110788526"/>
<dbReference type="InterPro" id="IPR052059">
    <property type="entry name" value="CR_Ser/Thr_kinase"/>
</dbReference>
<keyword evidence="7" id="KW-0677">Repeat</keyword>
<evidence type="ECO:0000256" key="16">
    <source>
        <dbReference type="RuleBase" id="RU000304"/>
    </source>
</evidence>
<evidence type="ECO:0000256" key="1">
    <source>
        <dbReference type="ARBA" id="ARBA00004167"/>
    </source>
</evidence>
<dbReference type="FunFam" id="3.30.200.20:FF:000162">
    <property type="entry name" value="Adenine nucleotide alpha hydrolase-like domain kinase"/>
    <property type="match status" value="1"/>
</dbReference>
<keyword evidence="13" id="KW-0675">Receptor</keyword>
<dbReference type="OrthoDB" id="4062651at2759"/>
<dbReference type="Proteomes" id="UP000813463">
    <property type="component" value="Chromosome 4"/>
</dbReference>
<evidence type="ECO:0000256" key="10">
    <source>
        <dbReference type="ARBA" id="ARBA00022840"/>
    </source>
</evidence>
<dbReference type="GO" id="GO:0005524">
    <property type="term" value="F:ATP binding"/>
    <property type="evidence" value="ECO:0007669"/>
    <property type="project" value="UniProtKB-UniRule"/>
</dbReference>
<reference evidence="20" key="2">
    <citation type="submission" date="2025-08" db="UniProtKB">
        <authorList>
            <consortium name="RefSeq"/>
        </authorList>
    </citation>
    <scope>IDENTIFICATION</scope>
    <source>
        <tissue evidence="20">Leaf</tissue>
    </source>
</reference>
<dbReference type="FunFam" id="1.10.510.10:FF:000044">
    <property type="entry name" value="Putative LRR receptor-like serine/threonine-protein kinase"/>
    <property type="match status" value="1"/>
</dbReference>
<evidence type="ECO:0000256" key="5">
    <source>
        <dbReference type="ARBA" id="ARBA00022692"/>
    </source>
</evidence>
<dbReference type="PANTHER" id="PTHR47973">
    <property type="entry name" value="CYSTEINE-RICH RECEPTOR-LIKE PROTEIN KINASE 3"/>
    <property type="match status" value="1"/>
</dbReference>
<keyword evidence="8 15" id="KW-0547">Nucleotide-binding</keyword>